<dbReference type="Proteomes" id="UP000703269">
    <property type="component" value="Unassembled WGS sequence"/>
</dbReference>
<protein>
    <recommendedName>
        <fullName evidence="1">DUF6593 domain-containing protein</fullName>
    </recommendedName>
</protein>
<reference evidence="2 3" key="1">
    <citation type="submission" date="2021-08" db="EMBL/GenBank/DDBJ databases">
        <title>Draft Genome Sequence of Phanerochaete sordida strain YK-624.</title>
        <authorList>
            <person name="Mori T."/>
            <person name="Dohra H."/>
            <person name="Suzuki T."/>
            <person name="Kawagishi H."/>
            <person name="Hirai H."/>
        </authorList>
    </citation>
    <scope>NUCLEOTIDE SEQUENCE [LARGE SCALE GENOMIC DNA]</scope>
    <source>
        <strain evidence="2 3">YK-624</strain>
    </source>
</reference>
<organism evidence="2 3">
    <name type="scientific">Phanerochaete sordida</name>
    <dbReference type="NCBI Taxonomy" id="48140"/>
    <lineage>
        <taxon>Eukaryota</taxon>
        <taxon>Fungi</taxon>
        <taxon>Dikarya</taxon>
        <taxon>Basidiomycota</taxon>
        <taxon>Agaricomycotina</taxon>
        <taxon>Agaricomycetes</taxon>
        <taxon>Polyporales</taxon>
        <taxon>Phanerochaetaceae</taxon>
        <taxon>Phanerochaete</taxon>
    </lineage>
</organism>
<dbReference type="InterPro" id="IPR046528">
    <property type="entry name" value="DUF6593"/>
</dbReference>
<dbReference type="EMBL" id="BPQB01000098">
    <property type="protein sequence ID" value="GJE99004.1"/>
    <property type="molecule type" value="Genomic_DNA"/>
</dbReference>
<dbReference type="OrthoDB" id="3174721at2759"/>
<evidence type="ECO:0000259" key="1">
    <source>
        <dbReference type="Pfam" id="PF20236"/>
    </source>
</evidence>
<dbReference type="Pfam" id="PF20236">
    <property type="entry name" value="DUF6593"/>
    <property type="match status" value="1"/>
</dbReference>
<gene>
    <name evidence="2" type="ORF">PsYK624_152420</name>
</gene>
<accession>A0A9P3GT23</accession>
<keyword evidence="3" id="KW-1185">Reference proteome</keyword>
<feature type="domain" description="DUF6593" evidence="1">
    <location>
        <begin position="9"/>
        <end position="173"/>
    </location>
</feature>
<sequence length="182" mass="20034">MLLLPSASDSDSRPLYHISVELSCFSPASHITVVRRGSSENGLYVGEFQVGGPARLNRVIIGSVAHMLRRPLLAWDHNPARSELPRLRWNFDGTILRWDPVVTTVQGKSRTFFKCLCPDPVKKKVLLPIATFNPADPLLATEGSRPMATLTVEKEGHSILDHILITALMLQQDTSESPAGSL</sequence>
<comment type="caution">
    <text evidence="2">The sequence shown here is derived from an EMBL/GenBank/DDBJ whole genome shotgun (WGS) entry which is preliminary data.</text>
</comment>
<dbReference type="AlphaFoldDB" id="A0A9P3GT23"/>
<evidence type="ECO:0000313" key="2">
    <source>
        <dbReference type="EMBL" id="GJE99004.1"/>
    </source>
</evidence>
<proteinExistence type="predicted"/>
<evidence type="ECO:0000313" key="3">
    <source>
        <dbReference type="Proteomes" id="UP000703269"/>
    </source>
</evidence>
<name>A0A9P3GT23_9APHY</name>